<name>A0ABX8MEP6_9PSED</name>
<dbReference type="EMBL" id="CP077073">
    <property type="protein sequence ID" value="QXH37551.1"/>
    <property type="molecule type" value="Genomic_DNA"/>
</dbReference>
<dbReference type="InterPro" id="IPR041698">
    <property type="entry name" value="Methyltransf_25"/>
</dbReference>
<organism evidence="2 3">
    <name type="scientific">Pseudomonas muyukensis</name>
    <dbReference type="NCBI Taxonomy" id="2842357"/>
    <lineage>
        <taxon>Bacteria</taxon>
        <taxon>Pseudomonadati</taxon>
        <taxon>Pseudomonadota</taxon>
        <taxon>Gammaproteobacteria</taxon>
        <taxon>Pseudomonadales</taxon>
        <taxon>Pseudomonadaceae</taxon>
        <taxon>Pseudomonas</taxon>
    </lineage>
</organism>
<protein>
    <submittedName>
        <fullName evidence="2">MerR family transcriptional regulator</fullName>
    </submittedName>
</protein>
<feature type="domain" description="HTH merR-type" evidence="1">
    <location>
        <begin position="1"/>
        <end position="69"/>
    </location>
</feature>
<evidence type="ECO:0000313" key="3">
    <source>
        <dbReference type="Proteomes" id="UP001047646"/>
    </source>
</evidence>
<dbReference type="CDD" id="cd02440">
    <property type="entry name" value="AdoMet_MTases"/>
    <property type="match status" value="1"/>
</dbReference>
<reference evidence="2" key="1">
    <citation type="journal article" date="2021" name="Microorganisms">
        <title>The Ever-Expanding Pseudomonas Genus: Description of 43 New Species and Partition of the Pseudomonas putida Group.</title>
        <authorList>
            <person name="Girard L."/>
            <person name="Lood C."/>
            <person name="Hofte M."/>
            <person name="Vandamme P."/>
            <person name="Rokni-Zadeh H."/>
            <person name="van Noort V."/>
            <person name="Lavigne R."/>
            <person name="De Mot R."/>
        </authorList>
    </citation>
    <scope>NUCLEOTIDE SEQUENCE</scope>
    <source>
        <strain evidence="2">COW39</strain>
    </source>
</reference>
<dbReference type="Pfam" id="PF13649">
    <property type="entry name" value="Methyltransf_25"/>
    <property type="match status" value="1"/>
</dbReference>
<dbReference type="PANTHER" id="PTHR30204">
    <property type="entry name" value="REDOX-CYCLING DRUG-SENSING TRANSCRIPTIONAL ACTIVATOR SOXR"/>
    <property type="match status" value="1"/>
</dbReference>
<dbReference type="Pfam" id="PF13411">
    <property type="entry name" value="MerR_1"/>
    <property type="match status" value="1"/>
</dbReference>
<dbReference type="PANTHER" id="PTHR30204:SF97">
    <property type="entry name" value="MERR FAMILY REGULATORY PROTEIN"/>
    <property type="match status" value="1"/>
</dbReference>
<sequence length="391" mass="43876">MYRISELATKVGLSRSTLLYYEKIGLISSKRQANGYRAYSDQDLQQLKLLQQLQAGGLTLKECQACLETRIDRGLLLERLHTLEQEIAEKQRSRDLLACMLGMASMRGWHQALENQAPGAHLAWLLKQGFSEKQALRLKWLSKDMNAHEQYMADFEQIFTGLDRLGPGSAEDSLQALRALPVQPRTLLDIGCGRGVSSVLLAKHTQGLITALDNDEYNLACLQETLRASALQHRVQPLCASMTELPFATAQFDAIWAEGSAYIMGFAKALESWKSFIKPQGFLVVSDLVWLTAEPHRQALAFWQQRYPGMTTVDERLASIAKLGYQVLSSFPLSQQAWANYLTPLRDKVTGLAPHDFPSNALADIDQELGIHQQYLGEYGYQLFVLRKQGA</sequence>
<evidence type="ECO:0000313" key="2">
    <source>
        <dbReference type="EMBL" id="QXH37551.1"/>
    </source>
</evidence>
<gene>
    <name evidence="2" type="ORF">KSS95_12300</name>
</gene>
<dbReference type="InterPro" id="IPR047057">
    <property type="entry name" value="MerR_fam"/>
</dbReference>
<accession>A0ABX8MEP6</accession>
<dbReference type="RefSeq" id="WP_217853894.1">
    <property type="nucleotide sequence ID" value="NZ_CP077073.1"/>
</dbReference>
<dbReference type="InterPro" id="IPR000551">
    <property type="entry name" value="MerR-type_HTH_dom"/>
</dbReference>
<keyword evidence="3" id="KW-1185">Reference proteome</keyword>
<dbReference type="SMART" id="SM00422">
    <property type="entry name" value="HTH_MERR"/>
    <property type="match status" value="1"/>
</dbReference>
<proteinExistence type="predicted"/>
<dbReference type="Proteomes" id="UP001047646">
    <property type="component" value="Chromosome"/>
</dbReference>
<dbReference type="PROSITE" id="PS50937">
    <property type="entry name" value="HTH_MERR_2"/>
    <property type="match status" value="1"/>
</dbReference>
<evidence type="ECO:0000259" key="1">
    <source>
        <dbReference type="PROSITE" id="PS50937"/>
    </source>
</evidence>